<dbReference type="InterPro" id="IPR053187">
    <property type="entry name" value="Notoamide_regulator"/>
</dbReference>
<dbReference type="PROSITE" id="PS00463">
    <property type="entry name" value="ZN2_CY6_FUNGAL_1"/>
    <property type="match status" value="1"/>
</dbReference>
<dbReference type="Proteomes" id="UP001365542">
    <property type="component" value="Unassembled WGS sequence"/>
</dbReference>
<reference evidence="3 4" key="1">
    <citation type="submission" date="2019-10" db="EMBL/GenBank/DDBJ databases">
        <authorList>
            <person name="Palmer J.M."/>
        </authorList>
    </citation>
    <scope>NUCLEOTIDE SEQUENCE [LARGE SCALE GENOMIC DNA]</scope>
    <source>
        <strain evidence="3 4">TWF694</strain>
    </source>
</reference>
<dbReference type="InterPro" id="IPR036864">
    <property type="entry name" value="Zn2-C6_fun-type_DNA-bd_sf"/>
</dbReference>
<dbReference type="EMBL" id="JAVHJO010000007">
    <property type="protein sequence ID" value="KAK6538513.1"/>
    <property type="molecule type" value="Genomic_DNA"/>
</dbReference>
<organism evidence="3 4">
    <name type="scientific">Orbilia ellipsospora</name>
    <dbReference type="NCBI Taxonomy" id="2528407"/>
    <lineage>
        <taxon>Eukaryota</taxon>
        <taxon>Fungi</taxon>
        <taxon>Dikarya</taxon>
        <taxon>Ascomycota</taxon>
        <taxon>Pezizomycotina</taxon>
        <taxon>Orbiliomycetes</taxon>
        <taxon>Orbiliales</taxon>
        <taxon>Orbiliaceae</taxon>
        <taxon>Orbilia</taxon>
    </lineage>
</organism>
<name>A0AAV9X9B4_9PEZI</name>
<keyword evidence="1" id="KW-0539">Nucleus</keyword>
<dbReference type="CDD" id="cd00067">
    <property type="entry name" value="GAL4"/>
    <property type="match status" value="1"/>
</dbReference>
<dbReference type="PANTHER" id="PTHR47256:SF1">
    <property type="entry name" value="ZN(II)2CYS6 TRANSCRIPTION FACTOR (EUROFUNG)"/>
    <property type="match status" value="1"/>
</dbReference>
<dbReference type="SUPFAM" id="SSF57701">
    <property type="entry name" value="Zn2/Cys6 DNA-binding domain"/>
    <property type="match status" value="1"/>
</dbReference>
<dbReference type="SMART" id="SM00066">
    <property type="entry name" value="GAL4"/>
    <property type="match status" value="1"/>
</dbReference>
<dbReference type="GO" id="GO:0008270">
    <property type="term" value="F:zinc ion binding"/>
    <property type="evidence" value="ECO:0007669"/>
    <property type="project" value="InterPro"/>
</dbReference>
<proteinExistence type="predicted"/>
<dbReference type="Gene3D" id="4.10.240.10">
    <property type="entry name" value="Zn(2)-C6 fungal-type DNA-binding domain"/>
    <property type="match status" value="1"/>
</dbReference>
<dbReference type="Pfam" id="PF00172">
    <property type="entry name" value="Zn_clus"/>
    <property type="match status" value="1"/>
</dbReference>
<evidence type="ECO:0000259" key="2">
    <source>
        <dbReference type="PROSITE" id="PS50048"/>
    </source>
</evidence>
<gene>
    <name evidence="3" type="ORF">TWF694_010094</name>
</gene>
<dbReference type="PANTHER" id="PTHR47256">
    <property type="entry name" value="ZN(II)2CYS6 TRANSCRIPTION FACTOR (EUROFUNG)-RELATED"/>
    <property type="match status" value="1"/>
</dbReference>
<evidence type="ECO:0000313" key="4">
    <source>
        <dbReference type="Proteomes" id="UP001365542"/>
    </source>
</evidence>
<dbReference type="AlphaFoldDB" id="A0AAV9X9B4"/>
<feature type="domain" description="Zn(2)-C6 fungal-type" evidence="2">
    <location>
        <begin position="41"/>
        <end position="71"/>
    </location>
</feature>
<accession>A0AAV9X9B4</accession>
<keyword evidence="4" id="KW-1185">Reference proteome</keyword>
<sequence length="289" mass="32322">MRPAGPALKQDQLRTLLPSDHTCHRPPMVAKQIKRQRAKNACVSCKLLKSKCSEETPRCSNCQEAGTECVYQIETPGHRRDLIRTKHRQIHAEIEKYKTILQYIKNTSLPEVKRLLEVFKGPVSIEDILHFIKNDSNVHMYMYDSTSSISAKPFAGALVLPQETDPTPIKHRAAAARSALNTPAENQPNQIHPELLDSTSPLLTNMQSHALQPHWNSVAATEDELTSLFLTSYMTSTPQPQHSNLMGALELEALFNVMRPDEGHAQSCSPIPTNLDLGYLSADRGLRES</sequence>
<protein>
    <recommendedName>
        <fullName evidence="2">Zn(2)-C6 fungal-type domain-containing protein</fullName>
    </recommendedName>
</protein>
<dbReference type="InterPro" id="IPR001138">
    <property type="entry name" value="Zn2Cys6_DnaBD"/>
</dbReference>
<evidence type="ECO:0000256" key="1">
    <source>
        <dbReference type="ARBA" id="ARBA00023242"/>
    </source>
</evidence>
<comment type="caution">
    <text evidence="3">The sequence shown here is derived from an EMBL/GenBank/DDBJ whole genome shotgun (WGS) entry which is preliminary data.</text>
</comment>
<dbReference type="GO" id="GO:0000981">
    <property type="term" value="F:DNA-binding transcription factor activity, RNA polymerase II-specific"/>
    <property type="evidence" value="ECO:0007669"/>
    <property type="project" value="InterPro"/>
</dbReference>
<dbReference type="PROSITE" id="PS50048">
    <property type="entry name" value="ZN2_CY6_FUNGAL_2"/>
    <property type="match status" value="1"/>
</dbReference>
<evidence type="ECO:0000313" key="3">
    <source>
        <dbReference type="EMBL" id="KAK6538513.1"/>
    </source>
</evidence>